<feature type="region of interest" description="Disordered" evidence="2">
    <location>
        <begin position="870"/>
        <end position="889"/>
    </location>
</feature>
<evidence type="ECO:0000313" key="5">
    <source>
        <dbReference type="EMBL" id="AXR76495.1"/>
    </source>
</evidence>
<evidence type="ECO:0000313" key="6">
    <source>
        <dbReference type="Proteomes" id="UP000258707"/>
    </source>
</evidence>
<dbReference type="Pfam" id="PF18204">
    <property type="entry name" value="PGF-CTERM"/>
    <property type="match status" value="1"/>
</dbReference>
<reference evidence="6" key="1">
    <citation type="submission" date="2017-10" db="EMBL/GenBank/DDBJ databases">
        <title>Phenotypic and genomic properties of facultatively anaerobic sulfur-reducing natronoarchaea from hypersaline soda lakes.</title>
        <authorList>
            <person name="Sorokin D.Y."/>
            <person name="Kublanov I.V."/>
            <person name="Roman P."/>
            <person name="Sinninghe Damste J.S."/>
            <person name="Golyshin P.N."/>
            <person name="Rojo D."/>
            <person name="Ciordia S."/>
            <person name="Mena Md.C."/>
            <person name="Ferrer M."/>
            <person name="Messina E."/>
            <person name="Smedile F."/>
            <person name="La Spada G."/>
            <person name="La Cono V."/>
            <person name="Yakimov M.M."/>
        </authorList>
    </citation>
    <scope>NUCLEOTIDE SEQUENCE [LARGE SCALE GENOMIC DNA]</scope>
    <source>
        <strain evidence="6">AArc1</strain>
    </source>
</reference>
<dbReference type="InterPro" id="IPR026371">
    <property type="entry name" value="PGF_CTERM"/>
</dbReference>
<dbReference type="NCBIfam" id="NF045517">
    <property type="entry name" value="halo_surf_dom"/>
    <property type="match status" value="1"/>
</dbReference>
<evidence type="ECO:0000256" key="3">
    <source>
        <dbReference type="SAM" id="Phobius"/>
    </source>
</evidence>
<accession>A0A346PAF0</accession>
<feature type="domain" description="PGF-CTERM archaeal protein-sorting signal" evidence="4">
    <location>
        <begin position="985"/>
        <end position="1007"/>
    </location>
</feature>
<dbReference type="InterPro" id="IPR018247">
    <property type="entry name" value="EF_Hand_1_Ca_BS"/>
</dbReference>
<dbReference type="NCBIfam" id="TIGR04126">
    <property type="entry name" value="PGF_CTERM"/>
    <property type="match status" value="1"/>
</dbReference>
<sequence>MMTLSLVAMSTTLAGAAAASTSSEVEYVDAYNSSASVIFQGQDVYIVGEAVDEDPDATFQLRSVDSFDGGDVDSSSFEEELQAEWVGYDELALEVDPSDTGLPTSENPDDDDDVWAIEVDTSGLDAGDYFVRGGELESSPAQEDTFEVTEQGFSATFDDDEVTDDGAESTTELDIDSDRGTYSVTVSADGDLDDDELLRTVFEESDSDAGVFFAEVSYFLDNASDSEVGYDGPTDLEWGDDDYGDVVDALRAAGGVFETDANDNPVLDEDFVDDVTDNSDYSDEADVVEAVTFGDFDVGLWAADEDDADESIVFVELSDTDADVDFDGIDDSDYTFEFSVTDTAASDEQDISVLDSDVEANFDDSVYTQTAGDPVHLTVEFDDTDDAYLVFGDEDVGFVDIVYVEDDTGSGMANVTLNPRLMGMGNGYASVDSEDEVVSLLDEIDLDNPIEWVDNHHHTDDDLPEPFDDLEFYDDGDMDATDRVSFVEFLEELELIDDPVDQPHDLFEWETIDPDTGNPAPDGVDVITGVNEDTGDIAYNQLVRPLQPTDYPLASTDDGVLVADSGELDVDDELDAARVDLTQPGLGEVETMVAPEDDADAHELEEFLDPEIEEATPTPRTGIAEDDRLIVRAEMSGVYGLMVGIADEGDYDPLIEDGFKPHVIHELNEYDGEGVTLEIEETETTGNQDPNRVDFENADKDEVVAFGNHLDGELYIVVDTSASDAFTRDYEDGDTFEATIEYEADTDDSFYFYGPDSLIELIADRYPGGYDVTPDGMPWRGDAGEHTTRDPAYPYFEPGESQTITTEFDMVDRDVGFHALDADDAVQLETDDEAVVSGETNVAPGSSVDLRISNAGETESFLSTEDAAIDTDGSWASEPFDFDDREDGDEATLEYRVGGSAIADTDGIFVEELESVDPADDTADEPTDDGADDTDDSEAADADDAGDSDADAADDTTDDTVDEVTDEADADESDDTATETEGDGIPGFGLTVAIVALLAVAMLTRRRQQ</sequence>
<dbReference type="Proteomes" id="UP000258707">
    <property type="component" value="Chromosome"/>
</dbReference>
<gene>
    <name evidence="5" type="ORF">AArc1_0143</name>
</gene>
<dbReference type="EMBL" id="CP024047">
    <property type="protein sequence ID" value="AXR76495.1"/>
    <property type="molecule type" value="Genomic_DNA"/>
</dbReference>
<feature type="region of interest" description="Disordered" evidence="2">
    <location>
        <begin position="915"/>
        <end position="987"/>
    </location>
</feature>
<dbReference type="GO" id="GO:0030115">
    <property type="term" value="C:S-layer"/>
    <property type="evidence" value="ECO:0007669"/>
    <property type="project" value="UniProtKB-SubCell"/>
</dbReference>
<dbReference type="KEGG" id="nan:AArc1_0143"/>
<protein>
    <submittedName>
        <fullName evidence="5">S-layer protein</fullName>
    </submittedName>
</protein>
<proteinExistence type="predicted"/>
<keyword evidence="3" id="KW-0812">Transmembrane</keyword>
<feature type="compositionally biased region" description="Acidic residues" evidence="2">
    <location>
        <begin position="915"/>
        <end position="982"/>
    </location>
</feature>
<name>A0A346PAF0_9EURY</name>
<keyword evidence="1" id="KW-0732">Signal</keyword>
<dbReference type="AlphaFoldDB" id="A0A346PAF0"/>
<keyword evidence="3" id="KW-0472">Membrane</keyword>
<feature type="transmembrane region" description="Helical" evidence="3">
    <location>
        <begin position="985"/>
        <end position="1004"/>
    </location>
</feature>
<keyword evidence="3" id="KW-1133">Transmembrane helix</keyword>
<feature type="compositionally biased region" description="Acidic residues" evidence="2">
    <location>
        <begin position="880"/>
        <end position="889"/>
    </location>
</feature>
<evidence type="ECO:0000256" key="2">
    <source>
        <dbReference type="SAM" id="MobiDB-lite"/>
    </source>
</evidence>
<organism evidence="5 6">
    <name type="scientific">Natrarchaeobaculum sulfurireducens</name>
    <dbReference type="NCBI Taxonomy" id="2044521"/>
    <lineage>
        <taxon>Archaea</taxon>
        <taxon>Methanobacteriati</taxon>
        <taxon>Methanobacteriota</taxon>
        <taxon>Stenosarchaea group</taxon>
        <taxon>Halobacteria</taxon>
        <taxon>Halobacteriales</taxon>
        <taxon>Natrialbaceae</taxon>
        <taxon>Natrarchaeobaculum</taxon>
    </lineage>
</organism>
<dbReference type="GO" id="GO:0005886">
    <property type="term" value="C:plasma membrane"/>
    <property type="evidence" value="ECO:0007669"/>
    <property type="project" value="UniProtKB-SubCell"/>
</dbReference>
<evidence type="ECO:0000256" key="1">
    <source>
        <dbReference type="ARBA" id="ARBA00022729"/>
    </source>
</evidence>
<evidence type="ECO:0000259" key="4">
    <source>
        <dbReference type="Pfam" id="PF18204"/>
    </source>
</evidence>
<dbReference type="PROSITE" id="PS00018">
    <property type="entry name" value="EF_HAND_1"/>
    <property type="match status" value="1"/>
</dbReference>